<evidence type="ECO:0000313" key="13">
    <source>
        <dbReference type="Proteomes" id="UP000253250"/>
    </source>
</evidence>
<reference evidence="12 13" key="1">
    <citation type="submission" date="2018-02" db="EMBL/GenBank/DDBJ databases">
        <title>Insights into the biology of acidophilic members of the Acidiferrobacteraceae family derived from comparative genomic analyses.</title>
        <authorList>
            <person name="Issotta F."/>
            <person name="Thyssen C."/>
            <person name="Mena C."/>
            <person name="Moya A."/>
            <person name="Bellenberg S."/>
            <person name="Sproer C."/>
            <person name="Covarrubias P.C."/>
            <person name="Sand W."/>
            <person name="Quatrini R."/>
            <person name="Vera M."/>
        </authorList>
    </citation>
    <scope>NUCLEOTIDE SEQUENCE [LARGE SCALE GENOMIC DNA]</scope>
    <source>
        <strain evidence="13">m-1</strain>
    </source>
</reference>
<dbReference type="AlphaFoldDB" id="A0A368HHP4"/>
<evidence type="ECO:0000256" key="3">
    <source>
        <dbReference type="ARBA" id="ARBA00007571"/>
    </source>
</evidence>
<evidence type="ECO:0000256" key="5">
    <source>
        <dbReference type="ARBA" id="ARBA00022272"/>
    </source>
</evidence>
<comment type="caution">
    <text evidence="12">The sequence shown here is derived from an EMBL/GenBank/DDBJ whole genome shotgun (WGS) entry which is preliminary data.</text>
</comment>
<dbReference type="GO" id="GO:0000162">
    <property type="term" value="P:L-tryptophan biosynthetic process"/>
    <property type="evidence" value="ECO:0007669"/>
    <property type="project" value="UniProtKB-UniRule"/>
</dbReference>
<dbReference type="RefSeq" id="WP_114282337.1">
    <property type="nucleotide sequence ID" value="NZ_CP080624.1"/>
</dbReference>
<dbReference type="PANTHER" id="PTHR42894:SF1">
    <property type="entry name" value="N-(5'-PHOSPHORIBOSYL)ANTHRANILATE ISOMERASE"/>
    <property type="match status" value="1"/>
</dbReference>
<evidence type="ECO:0000256" key="7">
    <source>
        <dbReference type="ARBA" id="ARBA00022822"/>
    </source>
</evidence>
<evidence type="ECO:0000313" key="12">
    <source>
        <dbReference type="EMBL" id="RCN58884.1"/>
    </source>
</evidence>
<evidence type="ECO:0000256" key="2">
    <source>
        <dbReference type="ARBA" id="ARBA00004664"/>
    </source>
</evidence>
<evidence type="ECO:0000256" key="1">
    <source>
        <dbReference type="ARBA" id="ARBA00001164"/>
    </source>
</evidence>
<evidence type="ECO:0000256" key="4">
    <source>
        <dbReference type="ARBA" id="ARBA00012572"/>
    </source>
</evidence>
<dbReference type="PANTHER" id="PTHR42894">
    <property type="entry name" value="N-(5'-PHOSPHORIBOSYL)ANTHRANILATE ISOMERASE"/>
    <property type="match status" value="1"/>
</dbReference>
<sequence>MPTRVKICGITRPLDAAAAAAAGADAIGLVFYGPSPRHVTLDAARAIVAALPPFVTCVGLFVDAAPEEIEAVLRDVALDVLQFHGRETPEECQRYGRPYLKAIAMTEGVDVRAAEARYASAQGLLLDTHQKGRPGGTGQVFDWGRIPGDLGKPVILAGGLSPANVAAAIDQVRPYAVDVSGGVESAPGIKDERRMREFCRYAKGEV</sequence>
<keyword evidence="6 10" id="KW-0028">Amino-acid biosynthesis</keyword>
<dbReference type="InterPro" id="IPR044643">
    <property type="entry name" value="TrpF_fam"/>
</dbReference>
<dbReference type="FunFam" id="3.20.20.70:FF:000075">
    <property type="entry name" value="Tryptophan biosynthesis protein TRP1"/>
    <property type="match status" value="1"/>
</dbReference>
<keyword evidence="13" id="KW-1185">Reference proteome</keyword>
<dbReference type="InterPro" id="IPR011060">
    <property type="entry name" value="RibuloseP-bd_barrel"/>
</dbReference>
<evidence type="ECO:0000256" key="10">
    <source>
        <dbReference type="HAMAP-Rule" id="MF_00135"/>
    </source>
</evidence>
<dbReference type="EMBL" id="PSYR01000001">
    <property type="protein sequence ID" value="RCN58884.1"/>
    <property type="molecule type" value="Genomic_DNA"/>
</dbReference>
<dbReference type="InterPro" id="IPR001240">
    <property type="entry name" value="PRAI_dom"/>
</dbReference>
<organism evidence="12 13">
    <name type="scientific">Acidiferrobacter thiooxydans</name>
    <dbReference type="NCBI Taxonomy" id="163359"/>
    <lineage>
        <taxon>Bacteria</taxon>
        <taxon>Pseudomonadati</taxon>
        <taxon>Pseudomonadota</taxon>
        <taxon>Gammaproteobacteria</taxon>
        <taxon>Acidiferrobacterales</taxon>
        <taxon>Acidiferrobacteraceae</taxon>
        <taxon>Acidiferrobacter</taxon>
    </lineage>
</organism>
<proteinExistence type="inferred from homology"/>
<evidence type="ECO:0000256" key="6">
    <source>
        <dbReference type="ARBA" id="ARBA00022605"/>
    </source>
</evidence>
<dbReference type="UniPathway" id="UPA00035">
    <property type="reaction ID" value="UER00042"/>
</dbReference>
<dbReference type="NCBIfam" id="NF002299">
    <property type="entry name" value="PRK01222.1-6"/>
    <property type="match status" value="1"/>
</dbReference>
<keyword evidence="9 10" id="KW-0413">Isomerase</keyword>
<dbReference type="Pfam" id="PF00697">
    <property type="entry name" value="PRAI"/>
    <property type="match status" value="1"/>
</dbReference>
<evidence type="ECO:0000259" key="11">
    <source>
        <dbReference type="Pfam" id="PF00697"/>
    </source>
</evidence>
<dbReference type="HAMAP" id="MF_00135">
    <property type="entry name" value="PRAI"/>
    <property type="match status" value="1"/>
</dbReference>
<feature type="domain" description="N-(5'phosphoribosyl) anthranilate isomerase (PRAI)" evidence="11">
    <location>
        <begin position="5"/>
        <end position="199"/>
    </location>
</feature>
<protein>
    <recommendedName>
        <fullName evidence="5 10">N-(5'-phosphoribosyl)anthranilate isomerase</fullName>
        <shortName evidence="10">PRAI</shortName>
        <ecNumber evidence="4 10">5.3.1.24</ecNumber>
    </recommendedName>
</protein>
<dbReference type="Gene3D" id="3.20.20.70">
    <property type="entry name" value="Aldolase class I"/>
    <property type="match status" value="1"/>
</dbReference>
<comment type="catalytic activity">
    <reaction evidence="1 10">
        <text>N-(5-phospho-beta-D-ribosyl)anthranilate = 1-(2-carboxyphenylamino)-1-deoxy-D-ribulose 5-phosphate</text>
        <dbReference type="Rhea" id="RHEA:21540"/>
        <dbReference type="ChEBI" id="CHEBI:18277"/>
        <dbReference type="ChEBI" id="CHEBI:58613"/>
        <dbReference type="EC" id="5.3.1.24"/>
    </reaction>
</comment>
<evidence type="ECO:0000256" key="9">
    <source>
        <dbReference type="ARBA" id="ARBA00023235"/>
    </source>
</evidence>
<dbReference type="InterPro" id="IPR013785">
    <property type="entry name" value="Aldolase_TIM"/>
</dbReference>
<dbReference type="OrthoDB" id="9796196at2"/>
<evidence type="ECO:0000256" key="8">
    <source>
        <dbReference type="ARBA" id="ARBA00023141"/>
    </source>
</evidence>
<name>A0A368HHP4_9GAMM</name>
<comment type="pathway">
    <text evidence="2 10">Amino-acid biosynthesis; L-tryptophan biosynthesis; L-tryptophan from chorismate: step 3/5.</text>
</comment>
<gene>
    <name evidence="10" type="primary">trpF</name>
    <name evidence="12" type="ORF">C4900_03750</name>
</gene>
<dbReference type="NCBIfam" id="NF002298">
    <property type="entry name" value="PRK01222.1-4"/>
    <property type="match status" value="1"/>
</dbReference>
<accession>A0A368HHP4</accession>
<dbReference type="GO" id="GO:0004640">
    <property type="term" value="F:phosphoribosylanthranilate isomerase activity"/>
    <property type="evidence" value="ECO:0007669"/>
    <property type="project" value="UniProtKB-UniRule"/>
</dbReference>
<keyword evidence="7 10" id="KW-0822">Tryptophan biosynthesis</keyword>
<keyword evidence="8 10" id="KW-0057">Aromatic amino acid biosynthesis</keyword>
<dbReference type="SUPFAM" id="SSF51366">
    <property type="entry name" value="Ribulose-phoshate binding barrel"/>
    <property type="match status" value="1"/>
</dbReference>
<dbReference type="CDD" id="cd00405">
    <property type="entry name" value="PRAI"/>
    <property type="match status" value="1"/>
</dbReference>
<comment type="similarity">
    <text evidence="3 10">Belongs to the TrpF family.</text>
</comment>
<dbReference type="EC" id="5.3.1.24" evidence="4 10"/>
<dbReference type="Proteomes" id="UP000253250">
    <property type="component" value="Unassembled WGS sequence"/>
</dbReference>